<gene>
    <name evidence="2" type="ORF">C10C_0148</name>
</gene>
<reference evidence="3" key="1">
    <citation type="submission" date="2017-11" db="EMBL/GenBank/DDBJ databases">
        <authorList>
            <person name="Seth-Smith MB H."/>
        </authorList>
    </citation>
    <scope>NUCLEOTIDE SEQUENCE [LARGE SCALE GENOMIC DNA]</scope>
</reference>
<organism evidence="2 3">
    <name type="scientific">Chlamydia serpentis</name>
    <dbReference type="NCBI Taxonomy" id="1967782"/>
    <lineage>
        <taxon>Bacteria</taxon>
        <taxon>Pseudomonadati</taxon>
        <taxon>Chlamydiota</taxon>
        <taxon>Chlamydiia</taxon>
        <taxon>Chlamydiales</taxon>
        <taxon>Chlamydiaceae</taxon>
        <taxon>Chlamydia/Chlamydophila group</taxon>
        <taxon>Chlamydia</taxon>
    </lineage>
</organism>
<keyword evidence="1" id="KW-1133">Transmembrane helix</keyword>
<dbReference type="RefSeq" id="WP_108896312.1">
    <property type="nucleotide sequence ID" value="NZ_LT993738.1"/>
</dbReference>
<dbReference type="KEGG" id="csee:C10C_0148"/>
<evidence type="ECO:0000313" key="2">
    <source>
        <dbReference type="EMBL" id="SPN73330.1"/>
    </source>
</evidence>
<keyword evidence="1" id="KW-0812">Transmembrane</keyword>
<accession>A0A2R8FA77</accession>
<evidence type="ECO:0000256" key="1">
    <source>
        <dbReference type="SAM" id="Phobius"/>
    </source>
</evidence>
<keyword evidence="1" id="KW-0472">Membrane</keyword>
<protein>
    <submittedName>
        <fullName evidence="2">IncA protein</fullName>
    </submittedName>
</protein>
<feature type="transmembrane region" description="Helical" evidence="1">
    <location>
        <begin position="82"/>
        <end position="104"/>
    </location>
</feature>
<evidence type="ECO:0000313" key="3">
    <source>
        <dbReference type="Proteomes" id="UP000244926"/>
    </source>
</evidence>
<name>A0A2R8FA77_9CHLA</name>
<dbReference type="AlphaFoldDB" id="A0A2R8FA77"/>
<dbReference type="OrthoDB" id="19245at2"/>
<dbReference type="EMBL" id="LT993738">
    <property type="protein sequence ID" value="SPN73330.1"/>
    <property type="molecule type" value="Genomic_DNA"/>
</dbReference>
<proteinExistence type="predicted"/>
<sequence>MTSIEKQKEDLTSFYNKFQSDCPKNTNKEKLELHCETIKKKAAPYLVKISKTALLANSVIFLIAGIILLALAASSILSLMPYLVIGILLTALSAIILISMVYFFKLTTILSFTKSNDKEISEWIKQQRAYDILLEKENPEEYGADVLRLPFKNISPSKAVRELIAAAESSTLKTFYADNAETILFIFWNPKNMFWNPKAFKDNINHKSEEDIRNVLGGYTLLKNAKALFSTLVNETFEGIKTGDGLLERCSQYRERAKTTPYRQRALFCLTYSCFRDGRLTPFRVIPSHMINSYLSLRQTHHEEDFFTPGHPCYYARLAFNEAVLMYRKLVNISELKKMFVNKDYRISQEGNLTAILNFVKSTDQGDEFLIEHGKTETEPKYRDSTDLFY</sequence>
<keyword evidence="3" id="KW-1185">Reference proteome</keyword>
<feature type="transmembrane region" description="Helical" evidence="1">
    <location>
        <begin position="54"/>
        <end position="76"/>
    </location>
</feature>
<dbReference type="Proteomes" id="UP000244926">
    <property type="component" value="Chromosome I"/>
</dbReference>